<dbReference type="InterPro" id="IPR001279">
    <property type="entry name" value="Metallo-B-lactamas"/>
</dbReference>
<sequence>MSFHRDVADGVHRLDVGHVSCYLLEGSGGGLTLVDAGLPAVWPVLGSALRELRRRPEDLHAVVLTHAHFDHLGIAERLRRRGVTVWGHLHEHELARHPYRYDHERTRASYPFRHPRAVPILGGMVRAGALQVRAVREVRPMPTGVRLPVPGEPEVVFSPGHTWGHCALHVRDRDVLFSGDALVTLDPYTAHTGPRIIAGAATADSGLALRSLDALARTRAGLVLPGHGEPWTGGVRAAAAEARSVGPS</sequence>
<reference evidence="2 3" key="1">
    <citation type="submission" date="2013-10" db="EMBL/GenBank/DDBJ databases">
        <authorList>
            <person name="Wang G."/>
            <person name="Zhuang W."/>
        </authorList>
    </citation>
    <scope>NUCLEOTIDE SEQUENCE [LARGE SCALE GENOMIC DNA]</scope>
    <source>
        <strain evidence="2 3">DSM 20118</strain>
    </source>
</reference>
<organism evidence="2 3">
    <name type="scientific">Cellulomonas cellasea DSM 20118</name>
    <dbReference type="NCBI Taxonomy" id="1408250"/>
    <lineage>
        <taxon>Bacteria</taxon>
        <taxon>Bacillati</taxon>
        <taxon>Actinomycetota</taxon>
        <taxon>Actinomycetes</taxon>
        <taxon>Micrococcales</taxon>
        <taxon>Cellulomonadaceae</taxon>
        <taxon>Cellulomonas</taxon>
    </lineage>
</organism>
<evidence type="ECO:0000313" key="2">
    <source>
        <dbReference type="EMBL" id="KGM03478.1"/>
    </source>
</evidence>
<dbReference type="PANTHER" id="PTHR42951">
    <property type="entry name" value="METALLO-BETA-LACTAMASE DOMAIN-CONTAINING"/>
    <property type="match status" value="1"/>
</dbReference>
<comment type="caution">
    <text evidence="2">The sequence shown here is derived from an EMBL/GenBank/DDBJ whole genome shotgun (WGS) entry which is preliminary data.</text>
</comment>
<dbReference type="SUPFAM" id="SSF56281">
    <property type="entry name" value="Metallo-hydrolase/oxidoreductase"/>
    <property type="match status" value="1"/>
</dbReference>
<dbReference type="InterPro" id="IPR050855">
    <property type="entry name" value="NDM-1-like"/>
</dbReference>
<evidence type="ECO:0000259" key="1">
    <source>
        <dbReference type="SMART" id="SM00849"/>
    </source>
</evidence>
<dbReference type="RefSeq" id="WP_034625526.1">
    <property type="nucleotide sequence ID" value="NZ_AXNT01000013.1"/>
</dbReference>
<dbReference type="EMBL" id="AXNT01000013">
    <property type="protein sequence ID" value="KGM03478.1"/>
    <property type="molecule type" value="Genomic_DNA"/>
</dbReference>
<dbReference type="SMART" id="SM00849">
    <property type="entry name" value="Lactamase_B"/>
    <property type="match status" value="1"/>
</dbReference>
<dbReference type="AlphaFoldDB" id="A0A0A0BBI7"/>
<evidence type="ECO:0000313" key="3">
    <source>
        <dbReference type="Proteomes" id="UP000029833"/>
    </source>
</evidence>
<dbReference type="Pfam" id="PF00753">
    <property type="entry name" value="Lactamase_B"/>
    <property type="match status" value="1"/>
</dbReference>
<dbReference type="CDD" id="cd07721">
    <property type="entry name" value="yflN-like_MBL-fold"/>
    <property type="match status" value="1"/>
</dbReference>
<gene>
    <name evidence="2" type="ORF">Q760_03340</name>
</gene>
<feature type="domain" description="Metallo-beta-lactamase" evidence="1">
    <location>
        <begin position="18"/>
        <end position="227"/>
    </location>
</feature>
<keyword evidence="3" id="KW-1185">Reference proteome</keyword>
<name>A0A0A0BBI7_9CELL</name>
<dbReference type="OrthoDB" id="2971563at2"/>
<dbReference type="Gene3D" id="3.60.15.10">
    <property type="entry name" value="Ribonuclease Z/Hydroxyacylglutathione hydrolase-like"/>
    <property type="match status" value="1"/>
</dbReference>
<protein>
    <submittedName>
        <fullName evidence="2">Zn-dependent hydrolase</fullName>
    </submittedName>
</protein>
<proteinExistence type="predicted"/>
<keyword evidence="2" id="KW-0378">Hydrolase</keyword>
<dbReference type="InterPro" id="IPR036866">
    <property type="entry name" value="RibonucZ/Hydroxyglut_hydro"/>
</dbReference>
<dbReference type="STRING" id="1408250.Q760_03340"/>
<accession>A0A0A0BBI7</accession>
<dbReference type="Proteomes" id="UP000029833">
    <property type="component" value="Unassembled WGS sequence"/>
</dbReference>
<dbReference type="GO" id="GO:0016787">
    <property type="term" value="F:hydrolase activity"/>
    <property type="evidence" value="ECO:0007669"/>
    <property type="project" value="UniProtKB-KW"/>
</dbReference>